<gene>
    <name evidence="2" type="ORF">J2751_002700</name>
</gene>
<feature type="compositionally biased region" description="Basic and acidic residues" evidence="1">
    <location>
        <begin position="1"/>
        <end position="11"/>
    </location>
</feature>
<dbReference type="Proteomes" id="UP000823588">
    <property type="component" value="Unassembled WGS sequence"/>
</dbReference>
<feature type="region of interest" description="Disordered" evidence="1">
    <location>
        <begin position="103"/>
        <end position="139"/>
    </location>
</feature>
<evidence type="ECO:0000313" key="2">
    <source>
        <dbReference type="EMBL" id="MBP1923655.1"/>
    </source>
</evidence>
<sequence length="219" mass="23500">MDIEERIREAQRAVTRGELTPEEFAERLGEIETEANRAEEETTAESDATTTSSSDRGPDADDGTQEQSVSDWTIESVERPDDIGPTQERIELTVTVVPEAAASETATVGAGEATTTVERGGPTTAALTVEAPKPGGERTYDVFVETPTGREERSVTVANDGIAPDDLIGERITADLLGLAARWSREGRISDERREAFEAAYGSGEPLSPDEGRNSDDLS</sequence>
<evidence type="ECO:0000256" key="1">
    <source>
        <dbReference type="SAM" id="MobiDB-lite"/>
    </source>
</evidence>
<evidence type="ECO:0000313" key="3">
    <source>
        <dbReference type="Proteomes" id="UP000823588"/>
    </source>
</evidence>
<comment type="caution">
    <text evidence="2">The sequence shown here is derived from an EMBL/GenBank/DDBJ whole genome shotgun (WGS) entry which is preliminary data.</text>
</comment>
<proteinExistence type="predicted"/>
<feature type="region of interest" description="Disordered" evidence="1">
    <location>
        <begin position="1"/>
        <end position="89"/>
    </location>
</feature>
<feature type="compositionally biased region" description="Basic and acidic residues" evidence="1">
    <location>
        <begin position="210"/>
        <end position="219"/>
    </location>
</feature>
<reference evidence="2" key="1">
    <citation type="submission" date="2021-03" db="EMBL/GenBank/DDBJ databases">
        <title>Genomic Encyclopedia of Type Strains, Phase IV (KMG-IV): sequencing the most valuable type-strain genomes for metagenomic binning, comparative biology and taxonomic classification.</title>
        <authorList>
            <person name="Goeker M."/>
        </authorList>
    </citation>
    <scope>NUCLEOTIDE SEQUENCE</scope>
    <source>
        <strain evidence="2">DSM 23564</strain>
    </source>
</reference>
<feature type="compositionally biased region" description="Low complexity" evidence="1">
    <location>
        <begin position="103"/>
        <end position="118"/>
    </location>
</feature>
<feature type="region of interest" description="Disordered" evidence="1">
    <location>
        <begin position="196"/>
        <end position="219"/>
    </location>
</feature>
<dbReference type="RefSeq" id="WP_209486658.1">
    <property type="nucleotide sequence ID" value="NZ_JAGGKQ010000026.1"/>
</dbReference>
<dbReference type="EMBL" id="JAGGKQ010000026">
    <property type="protein sequence ID" value="MBP1923655.1"/>
    <property type="molecule type" value="Genomic_DNA"/>
</dbReference>
<name>A0A8T4GKZ2_9EURY</name>
<feature type="compositionally biased region" description="Low complexity" evidence="1">
    <location>
        <begin position="45"/>
        <end position="55"/>
    </location>
</feature>
<dbReference type="AlphaFoldDB" id="A0A8T4GKZ2"/>
<feature type="compositionally biased region" description="Basic and acidic residues" evidence="1">
    <location>
        <begin position="24"/>
        <end position="40"/>
    </location>
</feature>
<accession>A0A8T4GKZ2</accession>
<keyword evidence="3" id="KW-1185">Reference proteome</keyword>
<protein>
    <submittedName>
        <fullName evidence="2">Uncharacterized protein</fullName>
    </submittedName>
</protein>
<organism evidence="2 3">
    <name type="scientific">Halorubrum alkaliphilum</name>
    <dbReference type="NCBI Taxonomy" id="261290"/>
    <lineage>
        <taxon>Archaea</taxon>
        <taxon>Methanobacteriati</taxon>
        <taxon>Methanobacteriota</taxon>
        <taxon>Stenosarchaea group</taxon>
        <taxon>Halobacteria</taxon>
        <taxon>Halobacteriales</taxon>
        <taxon>Haloferacaceae</taxon>
        <taxon>Halorubrum</taxon>
    </lineage>
</organism>